<dbReference type="EMBL" id="JBGFUD010016475">
    <property type="protein sequence ID" value="MFH4984304.1"/>
    <property type="molecule type" value="Genomic_DNA"/>
</dbReference>
<dbReference type="AlphaFoldDB" id="A0ABD6F2N0"/>
<evidence type="ECO:0000313" key="1">
    <source>
        <dbReference type="EMBL" id="MFH4984304.1"/>
    </source>
</evidence>
<dbReference type="Gene3D" id="1.10.287.2900">
    <property type="match status" value="1"/>
</dbReference>
<evidence type="ECO:0000313" key="2">
    <source>
        <dbReference type="Proteomes" id="UP001608902"/>
    </source>
</evidence>
<proteinExistence type="predicted"/>
<dbReference type="InterPro" id="IPR034595">
    <property type="entry name" value="NDUFAF8"/>
</dbReference>
<dbReference type="PROSITE" id="PS51808">
    <property type="entry name" value="CHCH"/>
    <property type="match status" value="1"/>
</dbReference>
<dbReference type="PANTHER" id="PTHR34561:SF1">
    <property type="entry name" value="NADH DEHYDROGENASE [UBIQUINONE] 1 ALPHA SUBCOMPLEX ASSEMBLY FACTOR 8"/>
    <property type="match status" value="1"/>
</dbReference>
<dbReference type="Proteomes" id="UP001608902">
    <property type="component" value="Unassembled WGS sequence"/>
</dbReference>
<evidence type="ECO:0008006" key="3">
    <source>
        <dbReference type="Google" id="ProtNLM"/>
    </source>
</evidence>
<name>A0ABD6F2N0_9BILA</name>
<keyword evidence="2" id="KW-1185">Reference proteome</keyword>
<comment type="caution">
    <text evidence="1">The sequence shown here is derived from an EMBL/GenBank/DDBJ whole genome shotgun (WGS) entry which is preliminary data.</text>
</comment>
<accession>A0ABD6F2N0</accession>
<organism evidence="1 2">
    <name type="scientific">Gnathostoma spinigerum</name>
    <dbReference type="NCBI Taxonomy" id="75299"/>
    <lineage>
        <taxon>Eukaryota</taxon>
        <taxon>Metazoa</taxon>
        <taxon>Ecdysozoa</taxon>
        <taxon>Nematoda</taxon>
        <taxon>Chromadorea</taxon>
        <taxon>Rhabditida</taxon>
        <taxon>Spirurina</taxon>
        <taxon>Gnathostomatomorpha</taxon>
        <taxon>Gnathostomatoidea</taxon>
        <taxon>Gnathostomatidae</taxon>
        <taxon>Gnathostoma</taxon>
    </lineage>
</organism>
<dbReference type="PANTHER" id="PTHR34561">
    <property type="entry name" value="NADH DEHYDROGENASE [UBIQUINONE] 1 ALPHA SUBCOMPLEX ASSEMBLY FACTOR 8"/>
    <property type="match status" value="1"/>
</dbReference>
<reference evidence="1 2" key="1">
    <citation type="submission" date="2024-08" db="EMBL/GenBank/DDBJ databases">
        <title>Gnathostoma spinigerum genome.</title>
        <authorList>
            <person name="Gonzalez-Bertolin B."/>
            <person name="Monzon S."/>
            <person name="Zaballos A."/>
            <person name="Jimenez P."/>
            <person name="Dekumyoy P."/>
            <person name="Varona S."/>
            <person name="Cuesta I."/>
            <person name="Sumanam S."/>
            <person name="Adisakwattana P."/>
            <person name="Gasser R.B."/>
            <person name="Hernandez-Gonzalez A."/>
            <person name="Young N.D."/>
            <person name="Perteguer M.J."/>
        </authorList>
    </citation>
    <scope>NUCLEOTIDE SEQUENCE [LARGE SCALE GENOMIC DNA]</scope>
    <source>
        <strain evidence="1">AL3</strain>
        <tissue evidence="1">Liver</tissue>
    </source>
</reference>
<gene>
    <name evidence="1" type="ORF">AB6A40_011013</name>
</gene>
<sequence>MPNEQRLLSYGAYFAKCSPEAVDYGKCVAAKAEKVAVSACAKQFNALFDCIKKQVIIRSLFCFGKNG</sequence>
<protein>
    <recommendedName>
        <fullName evidence="3">IMS import disulfide relay-system CHCH-CHCH-like Cx9C domain-containing protein</fullName>
    </recommendedName>
</protein>